<evidence type="ECO:0000259" key="13">
    <source>
        <dbReference type="Pfam" id="PF00912"/>
    </source>
</evidence>
<dbReference type="InterPro" id="IPR023346">
    <property type="entry name" value="Lysozyme-like_dom_sf"/>
</dbReference>
<dbReference type="GO" id="GO:0008955">
    <property type="term" value="F:peptidoglycan glycosyltransferase activity"/>
    <property type="evidence" value="ECO:0007669"/>
    <property type="project" value="UniProtKB-EC"/>
</dbReference>
<keyword evidence="5" id="KW-0645">Protease</keyword>
<evidence type="ECO:0000256" key="11">
    <source>
        <dbReference type="ARBA" id="ARBA00049902"/>
    </source>
</evidence>
<dbReference type="Gene3D" id="3.40.710.10">
    <property type="entry name" value="DD-peptidase/beta-lactamase superfamily"/>
    <property type="match status" value="1"/>
</dbReference>
<dbReference type="InterPro" id="IPR001264">
    <property type="entry name" value="Glyco_trans_51"/>
</dbReference>
<comment type="similarity">
    <text evidence="2">In the C-terminal section; belongs to the transpeptidase family.</text>
</comment>
<keyword evidence="16" id="KW-1185">Reference proteome</keyword>
<evidence type="ECO:0000256" key="10">
    <source>
        <dbReference type="ARBA" id="ARBA00044770"/>
    </source>
</evidence>
<reference evidence="15 16" key="1">
    <citation type="submission" date="2018-01" db="EMBL/GenBank/DDBJ databases">
        <title>Genome sequence of a Cantenovulum-like bacteria.</title>
        <authorList>
            <person name="Tan W.R."/>
            <person name="Lau N.-S."/>
            <person name="Go F."/>
            <person name="Amirul A.-A.A."/>
        </authorList>
    </citation>
    <scope>NUCLEOTIDE SEQUENCE [LARGE SCALE GENOMIC DNA]</scope>
    <source>
        <strain evidence="15 16">CCB-QB4</strain>
    </source>
</reference>
<evidence type="ECO:0000256" key="5">
    <source>
        <dbReference type="ARBA" id="ARBA00022670"/>
    </source>
</evidence>
<keyword evidence="8" id="KW-0378">Hydrolase</keyword>
<dbReference type="InterPro" id="IPR011815">
    <property type="entry name" value="PBP_1c"/>
</dbReference>
<evidence type="ECO:0000256" key="7">
    <source>
        <dbReference type="ARBA" id="ARBA00022679"/>
    </source>
</evidence>
<evidence type="ECO:0000256" key="6">
    <source>
        <dbReference type="ARBA" id="ARBA00022676"/>
    </source>
</evidence>
<keyword evidence="9" id="KW-0511">Multifunctional enzyme</keyword>
<dbReference type="EMBL" id="CP026604">
    <property type="protein sequence ID" value="AWB67462.1"/>
    <property type="molecule type" value="Genomic_DNA"/>
</dbReference>
<dbReference type="KEGG" id="cate:C2869_13885"/>
<dbReference type="OrthoDB" id="9766909at2"/>
<feature type="domain" description="Glycosyl transferase family 51" evidence="13">
    <location>
        <begin position="48"/>
        <end position="222"/>
    </location>
</feature>
<feature type="domain" description="Penicillin-binding protein transpeptidase" evidence="12">
    <location>
        <begin position="298"/>
        <end position="518"/>
    </location>
</feature>
<dbReference type="EC" id="2.4.99.28" evidence="10"/>
<evidence type="ECO:0000256" key="1">
    <source>
        <dbReference type="ARBA" id="ARBA00004752"/>
    </source>
</evidence>
<keyword evidence="4" id="KW-0121">Carboxypeptidase</keyword>
<dbReference type="Pfam" id="PF00905">
    <property type="entry name" value="Transpeptidase"/>
    <property type="match status" value="1"/>
</dbReference>
<proteinExistence type="inferred from homology"/>
<dbReference type="GO" id="GO:0006508">
    <property type="term" value="P:proteolysis"/>
    <property type="evidence" value="ECO:0007669"/>
    <property type="project" value="UniProtKB-KW"/>
</dbReference>
<dbReference type="UniPathway" id="UPA00219"/>
<comment type="pathway">
    <text evidence="1">Cell wall biogenesis; peptidoglycan biosynthesis.</text>
</comment>
<evidence type="ECO:0000256" key="9">
    <source>
        <dbReference type="ARBA" id="ARBA00023268"/>
    </source>
</evidence>
<keyword evidence="6" id="KW-0328">Glycosyltransferase</keyword>
<evidence type="ECO:0000256" key="3">
    <source>
        <dbReference type="ARBA" id="ARBA00007739"/>
    </source>
</evidence>
<keyword evidence="7" id="KW-0808">Transferase</keyword>
<organism evidence="15 16">
    <name type="scientific">Saccharobesus litoralis</name>
    <dbReference type="NCBI Taxonomy" id="2172099"/>
    <lineage>
        <taxon>Bacteria</taxon>
        <taxon>Pseudomonadati</taxon>
        <taxon>Pseudomonadota</taxon>
        <taxon>Gammaproteobacteria</taxon>
        <taxon>Alteromonadales</taxon>
        <taxon>Alteromonadaceae</taxon>
        <taxon>Saccharobesus</taxon>
    </lineage>
</organism>
<evidence type="ECO:0000313" key="16">
    <source>
        <dbReference type="Proteomes" id="UP000244441"/>
    </source>
</evidence>
<dbReference type="PANTHER" id="PTHR32282:SF15">
    <property type="entry name" value="PENICILLIN-BINDING PROTEIN 1C"/>
    <property type="match status" value="1"/>
</dbReference>
<dbReference type="SUPFAM" id="SSF53955">
    <property type="entry name" value="Lysozyme-like"/>
    <property type="match status" value="1"/>
</dbReference>
<dbReference type="NCBIfam" id="TIGR02073">
    <property type="entry name" value="PBP_1c"/>
    <property type="match status" value="1"/>
</dbReference>
<name>A0A2S0VTF9_9ALTE</name>
<dbReference type="SUPFAM" id="SSF56601">
    <property type="entry name" value="beta-lactamase/transpeptidase-like"/>
    <property type="match status" value="1"/>
</dbReference>
<dbReference type="GO" id="GO:0008658">
    <property type="term" value="F:penicillin binding"/>
    <property type="evidence" value="ECO:0007669"/>
    <property type="project" value="InterPro"/>
</dbReference>
<dbReference type="InterPro" id="IPR012338">
    <property type="entry name" value="Beta-lactam/transpept-like"/>
</dbReference>
<dbReference type="GO" id="GO:0030288">
    <property type="term" value="C:outer membrane-bounded periplasmic space"/>
    <property type="evidence" value="ECO:0007669"/>
    <property type="project" value="TreeGrafter"/>
</dbReference>
<evidence type="ECO:0000256" key="8">
    <source>
        <dbReference type="ARBA" id="ARBA00022801"/>
    </source>
</evidence>
<comment type="similarity">
    <text evidence="3">In the N-terminal section; belongs to the glycosyltransferase 51 family.</text>
</comment>
<evidence type="ECO:0000256" key="2">
    <source>
        <dbReference type="ARBA" id="ARBA00007090"/>
    </source>
</evidence>
<evidence type="ECO:0000313" key="15">
    <source>
        <dbReference type="EMBL" id="AWB67462.1"/>
    </source>
</evidence>
<dbReference type="InterPro" id="IPR001460">
    <property type="entry name" value="PCN-bd_Tpept"/>
</dbReference>
<gene>
    <name evidence="15" type="primary">pbpC</name>
    <name evidence="15" type="ORF">C2869_13885</name>
</gene>
<feature type="domain" description="Penicillin-binding C-terminal" evidence="14">
    <location>
        <begin position="682"/>
        <end position="759"/>
    </location>
</feature>
<evidence type="ECO:0000259" key="12">
    <source>
        <dbReference type="Pfam" id="PF00905"/>
    </source>
</evidence>
<dbReference type="GO" id="GO:0004180">
    <property type="term" value="F:carboxypeptidase activity"/>
    <property type="evidence" value="ECO:0007669"/>
    <property type="project" value="UniProtKB-KW"/>
</dbReference>
<evidence type="ECO:0000256" key="4">
    <source>
        <dbReference type="ARBA" id="ARBA00022645"/>
    </source>
</evidence>
<dbReference type="Pfam" id="PF00912">
    <property type="entry name" value="Transgly"/>
    <property type="match status" value="1"/>
</dbReference>
<protein>
    <recommendedName>
        <fullName evidence="10">peptidoglycan glycosyltransferase</fullName>
        <ecNumber evidence="10">2.4.99.28</ecNumber>
    </recommendedName>
</protein>
<dbReference type="InterPro" id="IPR009647">
    <property type="entry name" value="PBP_C"/>
</dbReference>
<dbReference type="RefSeq" id="WP_108603509.1">
    <property type="nucleotide sequence ID" value="NZ_CP026604.1"/>
</dbReference>
<dbReference type="InterPro" id="IPR036950">
    <property type="entry name" value="PBP_transglycosylase"/>
</dbReference>
<dbReference type="Gene3D" id="1.10.3810.10">
    <property type="entry name" value="Biosynthetic peptidoglycan transglycosylase-like"/>
    <property type="match status" value="1"/>
</dbReference>
<dbReference type="Proteomes" id="UP000244441">
    <property type="component" value="Chromosome"/>
</dbReference>
<dbReference type="InterPro" id="IPR050396">
    <property type="entry name" value="Glycosyltr_51/Transpeptidase"/>
</dbReference>
<dbReference type="AlphaFoldDB" id="A0A2S0VTF9"/>
<accession>A0A2S0VTF9</accession>
<dbReference type="PANTHER" id="PTHR32282">
    <property type="entry name" value="BINDING PROTEIN TRANSPEPTIDASE, PUTATIVE-RELATED"/>
    <property type="match status" value="1"/>
</dbReference>
<sequence>MQSRYLKKWAIVLLAVSLLLAALDRLFPLDLSYQTDNASVVLDKDGRLLRAFANKQGVWRFPITPQQVHPDYLQALFTYEDRYFYYHPGVNPISMIRALAQAAYYGEVVSGGSTITMQVARLLHPNKRSVSGKLYQILRALQLEWHFSKQQILTIYLNIAPFGGTLQGVQAASLTYFDKPASDLTQAEAALLAVLPQSPTRYRPDLHPEVAKLARNKLLQRMADFKVWPQIDVDQLKQIPVYGEYYPLPQIAPILSRRLHQASHKGLYQTFIDRELQQRLAYQAKAYVQSISDEMSLSTIVMHAPTGEVKAYIGSADFHSARRQGQVDMVTATRSPGSTLKPFVYAHAMEQGLIHEMSLLQDVPIVKGLYRPTNFNQGFKGPVSVKQAVLESLNIPVLQVINHSSVYALTARLHNAGADLIWPELATANHSLVLGGVGTQLESLVLLYSAFINQGVAVKPRFSTEQPMQRRFLLNPGSAWIMQNILRQQYQGWQHVTERDGYATSSIGWKTGTSYGYRDAWVIGFKGDYIIGVWLGRPDAKPVFNNTGSQNALPFFLQIAEQLDSQTIPNKPNNVNRQTICWPLGTRLTDPSQCHQAYPTWLLDDVAPPTLSSHLVENAQSLSQAIWLEPDGSRSLQSCASKDARKIEMSFYPIALEAWVDERWQRQFRLPALSPSCVSHHVTNSRLQILSIKPDSILVRRDKSLPMAITLQANQHNTDLFWFLNGEYLPQADEIQLTAAGQYQLVVRDRLGRSDKVVFTLD</sequence>
<dbReference type="GO" id="GO:0009252">
    <property type="term" value="P:peptidoglycan biosynthetic process"/>
    <property type="evidence" value="ECO:0007669"/>
    <property type="project" value="UniProtKB-UniPathway"/>
</dbReference>
<dbReference type="Pfam" id="PF06832">
    <property type="entry name" value="BiPBP_C"/>
    <property type="match status" value="1"/>
</dbReference>
<comment type="catalytic activity">
    <reaction evidence="11">
        <text>[GlcNAc-(1-&gt;4)-Mur2Ac(oyl-L-Ala-gamma-D-Glu-L-Lys-D-Ala-D-Ala)](n)-di-trans,octa-cis-undecaprenyl diphosphate + beta-D-GlcNAc-(1-&gt;4)-Mur2Ac(oyl-L-Ala-gamma-D-Glu-L-Lys-D-Ala-D-Ala)-di-trans,octa-cis-undecaprenyl diphosphate = [GlcNAc-(1-&gt;4)-Mur2Ac(oyl-L-Ala-gamma-D-Glu-L-Lys-D-Ala-D-Ala)](n+1)-di-trans,octa-cis-undecaprenyl diphosphate + di-trans,octa-cis-undecaprenyl diphosphate + H(+)</text>
        <dbReference type="Rhea" id="RHEA:23708"/>
        <dbReference type="Rhea" id="RHEA-COMP:9602"/>
        <dbReference type="Rhea" id="RHEA-COMP:9603"/>
        <dbReference type="ChEBI" id="CHEBI:15378"/>
        <dbReference type="ChEBI" id="CHEBI:58405"/>
        <dbReference type="ChEBI" id="CHEBI:60033"/>
        <dbReference type="ChEBI" id="CHEBI:78435"/>
        <dbReference type="EC" id="2.4.99.28"/>
    </reaction>
</comment>
<evidence type="ECO:0000259" key="14">
    <source>
        <dbReference type="Pfam" id="PF06832"/>
    </source>
</evidence>